<dbReference type="PROSITE" id="PS50102">
    <property type="entry name" value="RRM"/>
    <property type="match status" value="1"/>
</dbReference>
<proteinExistence type="predicted"/>
<evidence type="ECO:0000313" key="3">
    <source>
        <dbReference type="EMBL" id="THU50126.1"/>
    </source>
</evidence>
<dbReference type="InterPro" id="IPR000504">
    <property type="entry name" value="RRM_dom"/>
</dbReference>
<name>A0A4V4H3Z5_MUSBA</name>
<evidence type="ECO:0000256" key="1">
    <source>
        <dbReference type="PROSITE-ProRule" id="PRU00176"/>
    </source>
</evidence>
<dbReference type="PANTHER" id="PTHR32343:SF44">
    <property type="entry name" value="PROTEIN VIP1-LIKE"/>
    <property type="match status" value="1"/>
</dbReference>
<dbReference type="InterPro" id="IPR012677">
    <property type="entry name" value="Nucleotide-bd_a/b_plait_sf"/>
</dbReference>
<dbReference type="SUPFAM" id="SSF54928">
    <property type="entry name" value="RNA-binding domain, RBD"/>
    <property type="match status" value="1"/>
</dbReference>
<dbReference type="GO" id="GO:0003723">
    <property type="term" value="F:RNA binding"/>
    <property type="evidence" value="ECO:0007669"/>
    <property type="project" value="UniProtKB-UniRule"/>
</dbReference>
<accession>A0A4V4H3Z5</accession>
<evidence type="ECO:0000313" key="4">
    <source>
        <dbReference type="Proteomes" id="UP000317650"/>
    </source>
</evidence>
<dbReference type="Gene3D" id="3.30.70.330">
    <property type="match status" value="1"/>
</dbReference>
<gene>
    <name evidence="3" type="ORF">C4D60_Mb06t16790</name>
</gene>
<evidence type="ECO:0000259" key="2">
    <source>
        <dbReference type="PROSITE" id="PS50102"/>
    </source>
</evidence>
<dbReference type="Pfam" id="PF00076">
    <property type="entry name" value="RRM_1"/>
    <property type="match status" value="1"/>
</dbReference>
<dbReference type="Proteomes" id="UP000317650">
    <property type="component" value="Chromosome 6"/>
</dbReference>
<reference evidence="3 4" key="1">
    <citation type="journal article" date="2019" name="Nat. Plants">
        <title>Genome sequencing of Musa balbisiana reveals subgenome evolution and function divergence in polyploid bananas.</title>
        <authorList>
            <person name="Yao X."/>
        </authorList>
    </citation>
    <scope>NUCLEOTIDE SEQUENCE [LARGE SCALE GENOMIC DNA]</scope>
    <source>
        <strain evidence="4">cv. DH-PKW</strain>
        <tissue evidence="3">Leaves</tissue>
    </source>
</reference>
<keyword evidence="4" id="KW-1185">Reference proteome</keyword>
<dbReference type="AlphaFoldDB" id="A0A4V4H3Z5"/>
<feature type="domain" description="RRM" evidence="2">
    <location>
        <begin position="24"/>
        <end position="98"/>
    </location>
</feature>
<dbReference type="EMBL" id="PYDT01000009">
    <property type="protein sequence ID" value="THU50126.1"/>
    <property type="molecule type" value="Genomic_DNA"/>
</dbReference>
<comment type="caution">
    <text evidence="3">The sequence shown here is derived from an EMBL/GenBank/DDBJ whole genome shotgun (WGS) entry which is preliminary data.</text>
</comment>
<organism evidence="3 4">
    <name type="scientific">Musa balbisiana</name>
    <name type="common">Banana</name>
    <dbReference type="NCBI Taxonomy" id="52838"/>
    <lineage>
        <taxon>Eukaryota</taxon>
        <taxon>Viridiplantae</taxon>
        <taxon>Streptophyta</taxon>
        <taxon>Embryophyta</taxon>
        <taxon>Tracheophyta</taxon>
        <taxon>Spermatophyta</taxon>
        <taxon>Magnoliopsida</taxon>
        <taxon>Liliopsida</taxon>
        <taxon>Zingiberales</taxon>
        <taxon>Musaceae</taxon>
        <taxon>Musa</taxon>
    </lineage>
</organism>
<dbReference type="InterPro" id="IPR035979">
    <property type="entry name" value="RBD_domain_sf"/>
</dbReference>
<dbReference type="SMART" id="SM00360">
    <property type="entry name" value="RRM"/>
    <property type="match status" value="1"/>
</dbReference>
<dbReference type="PANTHER" id="PTHR32343">
    <property type="entry name" value="SERINE/ARGININE-RICH SPLICING FACTOR"/>
    <property type="match status" value="1"/>
</dbReference>
<sequence length="105" mass="11634">MEVVESKPIHPSLRVVHFMGALDLTVKVSNVSPKTSRADLIFFFSYCGTVDEIQLQRDGVQSQTALVTFRQPYAFQTALLLSGAPILDRSVRILPTGNMKDIPVD</sequence>
<protein>
    <recommendedName>
        <fullName evidence="2">RRM domain-containing protein</fullName>
    </recommendedName>
</protein>
<keyword evidence="1" id="KW-0694">RNA-binding</keyword>